<dbReference type="OrthoDB" id="266544at2157"/>
<evidence type="ECO:0000313" key="2">
    <source>
        <dbReference type="EMBL" id="KYH25842.1"/>
    </source>
</evidence>
<proteinExistence type="predicted"/>
<evidence type="ECO:0000256" key="1">
    <source>
        <dbReference type="SAM" id="Coils"/>
    </source>
</evidence>
<dbReference type="PATRIC" id="fig|1008153.3.peg.2568"/>
<dbReference type="AlphaFoldDB" id="A0A151AE71"/>
<feature type="coiled-coil region" evidence="1">
    <location>
        <begin position="28"/>
        <end position="55"/>
    </location>
</feature>
<sequence>MSEEEVTLPWIDEPMSLAEAIETVAQASGEDDEHIEELERRIERLERRVSALEDGSSIECPSCGETGSVYKAGVGAAKLASDGKLSDANADALNRDSHVCLDCQESFTPAFDRSDGEDLD</sequence>
<evidence type="ECO:0000313" key="3">
    <source>
        <dbReference type="Proteomes" id="UP000075321"/>
    </source>
</evidence>
<dbReference type="RefSeq" id="WP_066382949.1">
    <property type="nucleotide sequence ID" value="NZ_LTAZ01000005.1"/>
</dbReference>
<protein>
    <submittedName>
        <fullName evidence="2">Uncharacterized protein</fullName>
    </submittedName>
</protein>
<keyword evidence="1" id="KW-0175">Coiled coil</keyword>
<dbReference type="Proteomes" id="UP000075321">
    <property type="component" value="Unassembled WGS sequence"/>
</dbReference>
<name>A0A151AE71_9EURY</name>
<dbReference type="EMBL" id="LTAZ01000005">
    <property type="protein sequence ID" value="KYH25842.1"/>
    <property type="molecule type" value="Genomic_DNA"/>
</dbReference>
<keyword evidence="3" id="KW-1185">Reference proteome</keyword>
<accession>A0A151AE71</accession>
<organism evidence="2 3">
    <name type="scientific">Halalkalicoccus paucihalophilus</name>
    <dbReference type="NCBI Taxonomy" id="1008153"/>
    <lineage>
        <taxon>Archaea</taxon>
        <taxon>Methanobacteriati</taxon>
        <taxon>Methanobacteriota</taxon>
        <taxon>Stenosarchaea group</taxon>
        <taxon>Halobacteria</taxon>
        <taxon>Halobacteriales</taxon>
        <taxon>Halococcaceae</taxon>
        <taxon>Halalkalicoccus</taxon>
    </lineage>
</organism>
<reference evidence="2 3" key="1">
    <citation type="submission" date="2016-02" db="EMBL/GenBank/DDBJ databases">
        <title>Genome sequence of Halalkalicoccus paucihalophilus DSM 24557.</title>
        <authorList>
            <person name="Poehlein A."/>
            <person name="Daniel R."/>
        </authorList>
    </citation>
    <scope>NUCLEOTIDE SEQUENCE [LARGE SCALE GENOMIC DNA]</scope>
    <source>
        <strain evidence="2 3">DSM 24557</strain>
    </source>
</reference>
<comment type="caution">
    <text evidence="2">The sequence shown here is derived from an EMBL/GenBank/DDBJ whole genome shotgun (WGS) entry which is preliminary data.</text>
</comment>
<gene>
    <name evidence="2" type="ORF">HAPAU_25200</name>
</gene>